<accession>A0ABT2JTU9</accession>
<protein>
    <submittedName>
        <fullName evidence="1">Uncharacterized protein</fullName>
    </submittedName>
</protein>
<dbReference type="EMBL" id="JAJAGO010000006">
    <property type="protein sequence ID" value="MCT2591123.1"/>
    <property type="molecule type" value="Genomic_DNA"/>
</dbReference>
<proteinExistence type="predicted"/>
<gene>
    <name evidence="1" type="ORF">LHJ74_14600</name>
</gene>
<keyword evidence="2" id="KW-1185">Reference proteome</keyword>
<dbReference type="Proteomes" id="UP001156389">
    <property type="component" value="Unassembled WGS sequence"/>
</dbReference>
<reference evidence="1 2" key="1">
    <citation type="submission" date="2021-10" db="EMBL/GenBank/DDBJ databases">
        <title>Streptomyces gossypii sp. nov., isolated from soil collected from cotton field.</title>
        <authorList>
            <person name="Ge X."/>
            <person name="Chen X."/>
            <person name="Liu W."/>
        </authorList>
    </citation>
    <scope>NUCLEOTIDE SEQUENCE [LARGE SCALE GENOMIC DNA]</scope>
    <source>
        <strain evidence="1 2">N2-109</strain>
    </source>
</reference>
<organism evidence="1 2">
    <name type="scientific">Streptomyces gossypii</name>
    <dbReference type="NCBI Taxonomy" id="2883101"/>
    <lineage>
        <taxon>Bacteria</taxon>
        <taxon>Bacillati</taxon>
        <taxon>Actinomycetota</taxon>
        <taxon>Actinomycetes</taxon>
        <taxon>Kitasatosporales</taxon>
        <taxon>Streptomycetaceae</taxon>
        <taxon>Streptomyces</taxon>
    </lineage>
</organism>
<name>A0ABT2JTU9_9ACTN</name>
<evidence type="ECO:0000313" key="2">
    <source>
        <dbReference type="Proteomes" id="UP001156389"/>
    </source>
</evidence>
<comment type="caution">
    <text evidence="1">The sequence shown here is derived from an EMBL/GenBank/DDBJ whole genome shotgun (WGS) entry which is preliminary data.</text>
</comment>
<dbReference type="RefSeq" id="WP_260218448.1">
    <property type="nucleotide sequence ID" value="NZ_JAJAGO010000006.1"/>
</dbReference>
<evidence type="ECO:0000313" key="1">
    <source>
        <dbReference type="EMBL" id="MCT2591123.1"/>
    </source>
</evidence>
<sequence length="57" mass="6089">MPTLSADIARHVAWLCETSATRWEAVAEETTDPAHRANCLAAAAEQRRLAALALASV</sequence>